<evidence type="ECO:0000313" key="4">
    <source>
        <dbReference type="Proteomes" id="UP000299211"/>
    </source>
</evidence>
<proteinExistence type="predicted"/>
<sequence length="74" mass="8051">MPNHSGSKSAQKPLYYMGDSAQNSRSRNRICSTGWAAENGDASALVDAADTLNCDEFASRRRTTVAACRRRKAV</sequence>
<dbReference type="Proteomes" id="UP000302139">
    <property type="component" value="Unassembled WGS sequence"/>
</dbReference>
<feature type="region of interest" description="Disordered" evidence="1">
    <location>
        <begin position="1"/>
        <end position="21"/>
    </location>
</feature>
<dbReference type="Proteomes" id="UP000299211">
    <property type="component" value="Unassembled WGS sequence"/>
</dbReference>
<accession>A0A4D4MAC7</accession>
<evidence type="ECO:0000313" key="5">
    <source>
        <dbReference type="Proteomes" id="UP000302139"/>
    </source>
</evidence>
<dbReference type="EMBL" id="BJHY01000001">
    <property type="protein sequence ID" value="GDY70854.1"/>
    <property type="molecule type" value="Genomic_DNA"/>
</dbReference>
<evidence type="ECO:0000256" key="1">
    <source>
        <dbReference type="SAM" id="MobiDB-lite"/>
    </source>
</evidence>
<dbReference type="AlphaFoldDB" id="A0A4D4MAC7"/>
<dbReference type="EMBL" id="BJHX01000001">
    <property type="protein sequence ID" value="GDY68764.1"/>
    <property type="molecule type" value="Genomic_DNA"/>
</dbReference>
<evidence type="ECO:0000313" key="2">
    <source>
        <dbReference type="EMBL" id="GDY68764.1"/>
    </source>
</evidence>
<organism evidence="2 5">
    <name type="scientific">Streptomyces avermitilis</name>
    <dbReference type="NCBI Taxonomy" id="33903"/>
    <lineage>
        <taxon>Bacteria</taxon>
        <taxon>Bacillati</taxon>
        <taxon>Actinomycetota</taxon>
        <taxon>Actinomycetes</taxon>
        <taxon>Kitasatosporales</taxon>
        <taxon>Streptomycetaceae</taxon>
        <taxon>Streptomyces</taxon>
    </lineage>
</organism>
<feature type="compositionally biased region" description="Polar residues" evidence="1">
    <location>
        <begin position="1"/>
        <end position="10"/>
    </location>
</feature>
<evidence type="ECO:0000313" key="3">
    <source>
        <dbReference type="EMBL" id="GDY70854.1"/>
    </source>
</evidence>
<reference evidence="2 5" key="2">
    <citation type="submission" date="2019-04" db="EMBL/GenBank/DDBJ databases">
        <title>Draft genome sequences of Streptomyces avermitilis NBRC 14893.</title>
        <authorList>
            <person name="Komaki H."/>
            <person name="Tamura T."/>
            <person name="Hosoyama A."/>
        </authorList>
    </citation>
    <scope>NUCLEOTIDE SEQUENCE [LARGE SCALE GENOMIC DNA]</scope>
    <source>
        <strain evidence="2 5">NBRC 14893</strain>
    </source>
</reference>
<protein>
    <submittedName>
        <fullName evidence="2">Uncharacterized protein</fullName>
    </submittedName>
</protein>
<name>A0A4D4MAC7_STRAX</name>
<comment type="caution">
    <text evidence="2">The sequence shown here is derived from an EMBL/GenBank/DDBJ whole genome shotgun (WGS) entry which is preliminary data.</text>
</comment>
<reference evidence="3 4" key="1">
    <citation type="submission" date="2019-04" db="EMBL/GenBank/DDBJ databases">
        <title>Draft genome sequences of Streptomyces avermitilis ATCC 31267.</title>
        <authorList>
            <person name="Komaki H."/>
            <person name="Tamura T."/>
            <person name="Hosoyama A."/>
        </authorList>
    </citation>
    <scope>NUCLEOTIDE SEQUENCE [LARGE SCALE GENOMIC DNA]</scope>
    <source>
        <strain evidence="3 4">ATCC 31267</strain>
    </source>
</reference>
<gene>
    <name evidence="2" type="ORF">SAV14893_081570</name>
    <name evidence="3" type="ORF">SAV31267_003390</name>
</gene>